<evidence type="ECO:0000256" key="8">
    <source>
        <dbReference type="ARBA" id="ARBA00023008"/>
    </source>
</evidence>
<feature type="domain" description="Auxiliary Activity family 9 catalytic" evidence="17">
    <location>
        <begin position="208"/>
        <end position="249"/>
    </location>
</feature>
<evidence type="ECO:0000256" key="10">
    <source>
        <dbReference type="ARBA" id="ARBA00023157"/>
    </source>
</evidence>
<keyword evidence="10" id="KW-1015">Disulfide bond</keyword>
<feature type="domain" description="Auxiliary Activity family 9 catalytic" evidence="17">
    <location>
        <begin position="21"/>
        <end position="190"/>
    </location>
</feature>
<evidence type="ECO:0000256" key="14">
    <source>
        <dbReference type="ARBA" id="ARBA00045077"/>
    </source>
</evidence>
<evidence type="ECO:0000313" key="19">
    <source>
        <dbReference type="Proteomes" id="UP000044841"/>
    </source>
</evidence>
<evidence type="ECO:0000256" key="2">
    <source>
        <dbReference type="ARBA" id="ARBA00004613"/>
    </source>
</evidence>
<dbReference type="InterPro" id="IPR005103">
    <property type="entry name" value="AA9_LPMO"/>
</dbReference>
<sequence length="267" mass="28155">MKLQTVLAATAAACAQSVYAHGYVPWLRIDGTKVVPGWNVPTDPYTNPTPARVVRRTPNDSGFVSNPASGDITCSIGNYLPSSPVTVSVPAGGKVEFLWNSWPLGHYGPVINYMAKCSGSCSTWKGDTGKPWFKISQETYANGQWAADKLAKNNATWAVNIPKNLAAGEYLLRHEIIALHGGASIGGAQCTYLFHYSSMQSQGLMIYQQVYPVCAQITVTGGGSANPSGLAFPGAYSATDPGILFNPYLGEASNAAYVAPGGPVTSV</sequence>
<reference evidence="18 19" key="1">
    <citation type="submission" date="2015-07" db="EMBL/GenBank/DDBJ databases">
        <authorList>
            <person name="Noorani M."/>
        </authorList>
    </citation>
    <scope>NUCLEOTIDE SEQUENCE [LARGE SCALE GENOMIC DNA]</scope>
    <source>
        <strain evidence="18">BBA 69670</strain>
    </source>
</reference>
<feature type="signal peptide" evidence="16">
    <location>
        <begin position="1"/>
        <end position="20"/>
    </location>
</feature>
<evidence type="ECO:0000256" key="15">
    <source>
        <dbReference type="ARBA" id="ARBA00047174"/>
    </source>
</evidence>
<keyword evidence="5 16" id="KW-0732">Signal</keyword>
<comment type="subcellular location">
    <subcellularLocation>
        <location evidence="2">Secreted</location>
    </subcellularLocation>
</comment>
<evidence type="ECO:0000313" key="18">
    <source>
        <dbReference type="EMBL" id="CUA67476.1"/>
    </source>
</evidence>
<keyword evidence="7" id="KW-0560">Oxidoreductase</keyword>
<evidence type="ECO:0000256" key="4">
    <source>
        <dbReference type="ARBA" id="ARBA00022723"/>
    </source>
</evidence>
<dbReference type="AlphaFoldDB" id="A0A0K6FML5"/>
<comment type="cofactor">
    <cofactor evidence="1">
        <name>Cu(2+)</name>
        <dbReference type="ChEBI" id="CHEBI:29036"/>
    </cofactor>
</comment>
<dbReference type="GO" id="GO:0005576">
    <property type="term" value="C:extracellular region"/>
    <property type="evidence" value="ECO:0007669"/>
    <property type="project" value="UniProtKB-SubCell"/>
</dbReference>
<feature type="chain" id="PRO_5005502120" description="lytic cellulose monooxygenase (C4-dehydrogenating)" evidence="16">
    <location>
        <begin position="21"/>
        <end position="267"/>
    </location>
</feature>
<organism evidence="18 19">
    <name type="scientific">Rhizoctonia solani</name>
    <dbReference type="NCBI Taxonomy" id="456999"/>
    <lineage>
        <taxon>Eukaryota</taxon>
        <taxon>Fungi</taxon>
        <taxon>Dikarya</taxon>
        <taxon>Basidiomycota</taxon>
        <taxon>Agaricomycotina</taxon>
        <taxon>Agaricomycetes</taxon>
        <taxon>Cantharellales</taxon>
        <taxon>Ceratobasidiaceae</taxon>
        <taxon>Rhizoctonia</taxon>
    </lineage>
</organism>
<dbReference type="GO" id="GO:0030245">
    <property type="term" value="P:cellulose catabolic process"/>
    <property type="evidence" value="ECO:0007669"/>
    <property type="project" value="UniProtKB-KW"/>
</dbReference>
<keyword evidence="19" id="KW-1185">Reference proteome</keyword>
<evidence type="ECO:0000256" key="9">
    <source>
        <dbReference type="ARBA" id="ARBA00023033"/>
    </source>
</evidence>
<keyword evidence="9" id="KW-0503">Monooxygenase</keyword>
<evidence type="ECO:0000256" key="12">
    <source>
        <dbReference type="ARBA" id="ARBA00023326"/>
    </source>
</evidence>
<dbReference type="Proteomes" id="UP000044841">
    <property type="component" value="Unassembled WGS sequence"/>
</dbReference>
<evidence type="ECO:0000256" key="1">
    <source>
        <dbReference type="ARBA" id="ARBA00001973"/>
    </source>
</evidence>
<dbReference type="GO" id="GO:0004497">
    <property type="term" value="F:monooxygenase activity"/>
    <property type="evidence" value="ECO:0007669"/>
    <property type="project" value="UniProtKB-KW"/>
</dbReference>
<keyword evidence="6" id="KW-0136">Cellulose degradation</keyword>
<evidence type="ECO:0000256" key="6">
    <source>
        <dbReference type="ARBA" id="ARBA00023001"/>
    </source>
</evidence>
<dbReference type="Gene3D" id="2.70.50.70">
    <property type="match status" value="1"/>
</dbReference>
<dbReference type="EMBL" id="CYGV01000113">
    <property type="protein sequence ID" value="CUA67476.1"/>
    <property type="molecule type" value="Genomic_DNA"/>
</dbReference>
<gene>
    <name evidence="18" type="ORF">RSOLAG22IIIB_03128</name>
</gene>
<keyword evidence="3" id="KW-0964">Secreted</keyword>
<dbReference type="Pfam" id="PF03443">
    <property type="entry name" value="AA9"/>
    <property type="match status" value="2"/>
</dbReference>
<dbReference type="EC" id="1.14.99.56" evidence="15"/>
<accession>A0A0K6FML5</accession>
<dbReference type="PANTHER" id="PTHR33353">
    <property type="entry name" value="PUTATIVE (AFU_ORTHOLOGUE AFUA_1G12560)-RELATED"/>
    <property type="match status" value="1"/>
</dbReference>
<dbReference type="PANTHER" id="PTHR33353:SF10">
    <property type="entry name" value="ENDO-BETA-1,4-GLUCANASE D"/>
    <property type="match status" value="1"/>
</dbReference>
<dbReference type="GO" id="GO:0046872">
    <property type="term" value="F:metal ion binding"/>
    <property type="evidence" value="ECO:0007669"/>
    <property type="project" value="UniProtKB-KW"/>
</dbReference>
<evidence type="ECO:0000259" key="17">
    <source>
        <dbReference type="Pfam" id="PF03443"/>
    </source>
</evidence>
<keyword evidence="4" id="KW-0479">Metal-binding</keyword>
<protein>
    <recommendedName>
        <fullName evidence="15">lytic cellulose monooxygenase (C4-dehydrogenating)</fullName>
        <ecNumber evidence="15">1.14.99.56</ecNumber>
    </recommendedName>
</protein>
<evidence type="ECO:0000256" key="16">
    <source>
        <dbReference type="SAM" id="SignalP"/>
    </source>
</evidence>
<evidence type="ECO:0000256" key="11">
    <source>
        <dbReference type="ARBA" id="ARBA00023277"/>
    </source>
</evidence>
<dbReference type="CDD" id="cd21175">
    <property type="entry name" value="LPMO_AA9"/>
    <property type="match status" value="1"/>
</dbReference>
<keyword evidence="8" id="KW-0186">Copper</keyword>
<evidence type="ECO:0000256" key="7">
    <source>
        <dbReference type="ARBA" id="ARBA00023002"/>
    </source>
</evidence>
<name>A0A0K6FML5_9AGAM</name>
<evidence type="ECO:0000256" key="5">
    <source>
        <dbReference type="ARBA" id="ARBA00022729"/>
    </source>
</evidence>
<comment type="similarity">
    <text evidence="13">Belongs to the polysaccharide monooxygenase AA9 family.</text>
</comment>
<dbReference type="InterPro" id="IPR049892">
    <property type="entry name" value="AA9"/>
</dbReference>
<evidence type="ECO:0000256" key="3">
    <source>
        <dbReference type="ARBA" id="ARBA00022525"/>
    </source>
</evidence>
<comment type="catalytic activity">
    <reaction evidence="14">
        <text>[(1-&gt;4)-beta-D-glucosyl]n+m + reduced acceptor + O2 = 4-dehydro-beta-D-glucosyl-[(1-&gt;4)-beta-D-glucosyl]n-1 + [(1-&gt;4)-beta-D-glucosyl]m + acceptor + H2O.</text>
        <dbReference type="EC" id="1.14.99.56"/>
    </reaction>
</comment>
<proteinExistence type="inferred from homology"/>
<keyword evidence="12" id="KW-0624">Polysaccharide degradation</keyword>
<keyword evidence="11" id="KW-0119">Carbohydrate metabolism</keyword>
<evidence type="ECO:0000256" key="13">
    <source>
        <dbReference type="ARBA" id="ARBA00044502"/>
    </source>
</evidence>